<proteinExistence type="predicted"/>
<dbReference type="STRING" id="421531.IX38_01290"/>
<gene>
    <name evidence="1" type="ORF">IX38_01290</name>
</gene>
<dbReference type="Proteomes" id="UP000028703">
    <property type="component" value="Unassembled WGS sequence"/>
</dbReference>
<sequence>MTFDTGHPENFNDVHRHNFFEIIWFSHVSGNSSLELILKVTPLKITRFVSLHPDRNSLWLFANEWQGCLTKHLS</sequence>
<reference evidence="1 2" key="1">
    <citation type="submission" date="2014-07" db="EMBL/GenBank/DDBJ databases">
        <title>Genome of Chryseobacterium luteum DSM 18605.</title>
        <authorList>
            <person name="Stropko S.J."/>
            <person name="Pipes S.E."/>
            <person name="Newman J.D."/>
        </authorList>
    </citation>
    <scope>NUCLEOTIDE SEQUENCE [LARGE SCALE GENOMIC DNA]</scope>
    <source>
        <strain evidence="1 2">DSM 18605</strain>
    </source>
</reference>
<accession>A0A085ZXL3</accession>
<dbReference type="AlphaFoldDB" id="A0A085ZXL3"/>
<evidence type="ECO:0000313" key="2">
    <source>
        <dbReference type="Proteomes" id="UP000028703"/>
    </source>
</evidence>
<evidence type="ECO:0000313" key="1">
    <source>
        <dbReference type="EMBL" id="KFF09177.1"/>
    </source>
</evidence>
<comment type="caution">
    <text evidence="1">The sequence shown here is derived from an EMBL/GenBank/DDBJ whole genome shotgun (WGS) entry which is preliminary data.</text>
</comment>
<protein>
    <submittedName>
        <fullName evidence="1">Uncharacterized protein</fullName>
    </submittedName>
</protein>
<dbReference type="EMBL" id="JPRO01000001">
    <property type="protein sequence ID" value="KFF09177.1"/>
    <property type="molecule type" value="Genomic_DNA"/>
</dbReference>
<name>A0A085ZXL3_9FLAO</name>
<keyword evidence="2" id="KW-1185">Reference proteome</keyword>
<organism evidence="1 2">
    <name type="scientific">Chryseobacterium luteum</name>
    <dbReference type="NCBI Taxonomy" id="421531"/>
    <lineage>
        <taxon>Bacteria</taxon>
        <taxon>Pseudomonadati</taxon>
        <taxon>Bacteroidota</taxon>
        <taxon>Flavobacteriia</taxon>
        <taxon>Flavobacteriales</taxon>
        <taxon>Weeksellaceae</taxon>
        <taxon>Chryseobacterium group</taxon>
        <taxon>Chryseobacterium</taxon>
    </lineage>
</organism>